<dbReference type="InterPro" id="IPR019301">
    <property type="entry name" value="Flagellar_prot_FlgJ_N"/>
</dbReference>
<dbReference type="AlphaFoldDB" id="A0A060C590"/>
<name>A0A060C590_9BORD</name>
<dbReference type="EMBL" id="KF122820">
    <property type="protein sequence ID" value="AIA90117.1"/>
    <property type="molecule type" value="Genomic_DNA"/>
</dbReference>
<dbReference type="PRINTS" id="PR01002">
    <property type="entry name" value="FLGFLGJ"/>
</dbReference>
<feature type="domain" description="Flagellar protein FlgJ N-terminal" evidence="1">
    <location>
        <begin position="52"/>
        <end position="90"/>
    </location>
</feature>
<evidence type="ECO:0000259" key="1">
    <source>
        <dbReference type="Pfam" id="PF10135"/>
    </source>
</evidence>
<evidence type="ECO:0000313" key="2">
    <source>
        <dbReference type="EMBL" id="AIA90117.1"/>
    </source>
</evidence>
<proteinExistence type="predicted"/>
<feature type="non-terminal residue" evidence="2">
    <location>
        <position position="90"/>
    </location>
</feature>
<dbReference type="Pfam" id="PF10135">
    <property type="entry name" value="Rod-binding"/>
    <property type="match status" value="1"/>
</dbReference>
<protein>
    <submittedName>
        <fullName evidence="2">CAZy families GH73 protein</fullName>
    </submittedName>
</protein>
<organism evidence="2">
    <name type="scientific">uncultured Bordetella sp</name>
    <dbReference type="NCBI Taxonomy" id="296836"/>
    <lineage>
        <taxon>Bacteria</taxon>
        <taxon>Pseudomonadati</taxon>
        <taxon>Pseudomonadota</taxon>
        <taxon>Betaproteobacteria</taxon>
        <taxon>Burkholderiales</taxon>
        <taxon>Alcaligenaceae</taxon>
        <taxon>Bordetella</taxon>
        <taxon>environmental samples</taxon>
    </lineage>
</organism>
<reference evidence="2" key="1">
    <citation type="journal article" date="2013" name="Environ. Microbiol.">
        <title>Seasonally variable intestinal metagenomes of the red palm weevil (Rhynchophorus ferrugineus).</title>
        <authorList>
            <person name="Jia S."/>
            <person name="Zhang X."/>
            <person name="Zhang G."/>
            <person name="Yin A."/>
            <person name="Zhang S."/>
            <person name="Li F."/>
            <person name="Wang L."/>
            <person name="Zhao D."/>
            <person name="Yun Q."/>
            <person name="Tala"/>
            <person name="Wang J."/>
            <person name="Sun G."/>
            <person name="Baabdullah M."/>
            <person name="Yu X."/>
            <person name="Hu S."/>
            <person name="Al-Mssallem I.S."/>
            <person name="Yu J."/>
        </authorList>
    </citation>
    <scope>NUCLEOTIDE SEQUENCE</scope>
</reference>
<accession>A0A060C590</accession>
<sequence length="90" mass="9816">MTAPVHYLSLPTQGDSIFDLGRTDRRQAVEGAALEEDVARQFEALLLQKWIKQAREASGGDGLFSSEQTRFVQSLGDEQLALQLAQPGVG</sequence>